<sequence length="171" mass="18219">MRPPFRSRGAAPLADMVDACLGPALAAQGFAAADVVVAWADIVGPRLAAHTQPLRIEWPRRARDGDDPARAAALIVRSTSAFALELQHMAPVVIERVNTHFGWRCVGRIVIRQGLVARPAPRPQPRGPDPAAAAAVRDLTADIEAAPLREALRRLGEAVLSTPRAGAGRRT</sequence>
<accession>A0A916XDJ3</accession>
<dbReference type="InterPro" id="IPR010593">
    <property type="entry name" value="DUF1159"/>
</dbReference>
<protein>
    <recommendedName>
        <fullName evidence="3">DUF721 domain-containing protein</fullName>
    </recommendedName>
</protein>
<dbReference type="PIRSF" id="PIRSF032064">
    <property type="entry name" value="UCP032064"/>
    <property type="match status" value="1"/>
</dbReference>
<dbReference type="RefSeq" id="WP_188609145.1">
    <property type="nucleotide sequence ID" value="NZ_BMGG01000003.1"/>
</dbReference>
<name>A0A916XDJ3_9HYPH</name>
<evidence type="ECO:0000313" key="2">
    <source>
        <dbReference type="Proteomes" id="UP000637002"/>
    </source>
</evidence>
<organism evidence="1 2">
    <name type="scientific">Chelatococcus reniformis</name>
    <dbReference type="NCBI Taxonomy" id="1494448"/>
    <lineage>
        <taxon>Bacteria</taxon>
        <taxon>Pseudomonadati</taxon>
        <taxon>Pseudomonadota</taxon>
        <taxon>Alphaproteobacteria</taxon>
        <taxon>Hyphomicrobiales</taxon>
        <taxon>Chelatococcaceae</taxon>
        <taxon>Chelatococcus</taxon>
    </lineage>
</organism>
<comment type="caution">
    <text evidence="1">The sequence shown here is derived from an EMBL/GenBank/DDBJ whole genome shotgun (WGS) entry which is preliminary data.</text>
</comment>
<dbReference type="EMBL" id="BMGG01000003">
    <property type="protein sequence ID" value="GGC62710.1"/>
    <property type="molecule type" value="Genomic_DNA"/>
</dbReference>
<gene>
    <name evidence="1" type="ORF">GCM10010994_21630</name>
</gene>
<proteinExistence type="predicted"/>
<evidence type="ECO:0008006" key="3">
    <source>
        <dbReference type="Google" id="ProtNLM"/>
    </source>
</evidence>
<reference evidence="1" key="2">
    <citation type="submission" date="2020-09" db="EMBL/GenBank/DDBJ databases">
        <authorList>
            <person name="Sun Q."/>
            <person name="Zhou Y."/>
        </authorList>
    </citation>
    <scope>NUCLEOTIDE SEQUENCE</scope>
    <source>
        <strain evidence="1">CGMCC 1.12919</strain>
    </source>
</reference>
<keyword evidence="2" id="KW-1185">Reference proteome</keyword>
<dbReference type="Pfam" id="PF05258">
    <property type="entry name" value="DciA"/>
    <property type="match status" value="1"/>
</dbReference>
<dbReference type="AlphaFoldDB" id="A0A916XDJ3"/>
<dbReference type="InterPro" id="IPR007922">
    <property type="entry name" value="DciA-like"/>
</dbReference>
<evidence type="ECO:0000313" key="1">
    <source>
        <dbReference type="EMBL" id="GGC62710.1"/>
    </source>
</evidence>
<reference evidence="1" key="1">
    <citation type="journal article" date="2014" name="Int. J. Syst. Evol. Microbiol.">
        <title>Complete genome sequence of Corynebacterium casei LMG S-19264T (=DSM 44701T), isolated from a smear-ripened cheese.</title>
        <authorList>
            <consortium name="US DOE Joint Genome Institute (JGI-PGF)"/>
            <person name="Walter F."/>
            <person name="Albersmeier A."/>
            <person name="Kalinowski J."/>
            <person name="Ruckert C."/>
        </authorList>
    </citation>
    <scope>NUCLEOTIDE SEQUENCE</scope>
    <source>
        <strain evidence="1">CGMCC 1.12919</strain>
    </source>
</reference>
<dbReference type="Proteomes" id="UP000637002">
    <property type="component" value="Unassembled WGS sequence"/>
</dbReference>